<dbReference type="InterPro" id="IPR002401">
    <property type="entry name" value="Cyt_P450_E_grp-I"/>
</dbReference>
<dbReference type="OrthoDB" id="2789670at2759"/>
<dbReference type="GO" id="GO:0016705">
    <property type="term" value="F:oxidoreductase activity, acting on paired donors, with incorporation or reduction of molecular oxygen"/>
    <property type="evidence" value="ECO:0007669"/>
    <property type="project" value="InterPro"/>
</dbReference>
<dbReference type="SUPFAM" id="SSF48264">
    <property type="entry name" value="Cytochrome P450"/>
    <property type="match status" value="1"/>
</dbReference>
<comment type="cofactor">
    <cofactor evidence="1">
        <name>heme</name>
        <dbReference type="ChEBI" id="CHEBI:30413"/>
    </cofactor>
</comment>
<evidence type="ECO:0000256" key="5">
    <source>
        <dbReference type="ARBA" id="ARBA00023002"/>
    </source>
</evidence>
<evidence type="ECO:0000256" key="4">
    <source>
        <dbReference type="ARBA" id="ARBA00022723"/>
    </source>
</evidence>
<name>A0A2P5DGE4_PARAD</name>
<evidence type="ECO:0000256" key="1">
    <source>
        <dbReference type="ARBA" id="ARBA00001971"/>
    </source>
</evidence>
<evidence type="ECO:0000256" key="6">
    <source>
        <dbReference type="ARBA" id="ARBA00023004"/>
    </source>
</evidence>
<organism evidence="8 9">
    <name type="scientific">Parasponia andersonii</name>
    <name type="common">Sponia andersonii</name>
    <dbReference type="NCBI Taxonomy" id="3476"/>
    <lineage>
        <taxon>Eukaryota</taxon>
        <taxon>Viridiplantae</taxon>
        <taxon>Streptophyta</taxon>
        <taxon>Embryophyta</taxon>
        <taxon>Tracheophyta</taxon>
        <taxon>Spermatophyta</taxon>
        <taxon>Magnoliopsida</taxon>
        <taxon>eudicotyledons</taxon>
        <taxon>Gunneridae</taxon>
        <taxon>Pentapetalae</taxon>
        <taxon>rosids</taxon>
        <taxon>fabids</taxon>
        <taxon>Rosales</taxon>
        <taxon>Cannabaceae</taxon>
        <taxon>Parasponia</taxon>
    </lineage>
</organism>
<sequence>MLERKKLLDWFVGFRSLIYPRTVNYSKMLGLYANDVVCRLNLTGLKSRLVHMFKQVDNVVDQIISEHLDPSREKDKRSKDLVDVVLDVQRNESGEMPRTMDNVKVIILDTFAAGTVTTFITLDWGITELIMNPRAPKKAQAEIRSVLGEGRVALESDLTRLNYMKAIIKETYRLHPQIPVLCQENPSSMWSLTGTTFRPRQGSLSILGQWGETPKFGKAHKVLGQKDFCTVAVGAVLTNCPPVFKLLVPVLPTVHVSELLVLFLPTVHVSLLSQDAYNLTPD</sequence>
<dbReference type="AlphaFoldDB" id="A0A2P5DGE4"/>
<evidence type="ECO:0000256" key="7">
    <source>
        <dbReference type="ARBA" id="ARBA00023033"/>
    </source>
</evidence>
<dbReference type="GO" id="GO:0020037">
    <property type="term" value="F:heme binding"/>
    <property type="evidence" value="ECO:0007669"/>
    <property type="project" value="InterPro"/>
</dbReference>
<evidence type="ECO:0000313" key="9">
    <source>
        <dbReference type="Proteomes" id="UP000237105"/>
    </source>
</evidence>
<keyword evidence="9" id="KW-1185">Reference proteome</keyword>
<dbReference type="InterPro" id="IPR001128">
    <property type="entry name" value="Cyt_P450"/>
</dbReference>
<dbReference type="EMBL" id="JXTB01000040">
    <property type="protein sequence ID" value="PON72337.1"/>
    <property type="molecule type" value="Genomic_DNA"/>
</dbReference>
<dbReference type="Pfam" id="PF00067">
    <property type="entry name" value="p450"/>
    <property type="match status" value="1"/>
</dbReference>
<evidence type="ECO:0000256" key="2">
    <source>
        <dbReference type="ARBA" id="ARBA00010617"/>
    </source>
</evidence>
<dbReference type="Gene3D" id="1.10.630.10">
    <property type="entry name" value="Cytochrome P450"/>
    <property type="match status" value="1"/>
</dbReference>
<dbReference type="PRINTS" id="PR00463">
    <property type="entry name" value="EP450I"/>
</dbReference>
<keyword evidence="5" id="KW-0560">Oxidoreductase</keyword>
<dbReference type="STRING" id="3476.A0A2P5DGE4"/>
<dbReference type="GO" id="GO:0005506">
    <property type="term" value="F:iron ion binding"/>
    <property type="evidence" value="ECO:0007669"/>
    <property type="project" value="InterPro"/>
</dbReference>
<dbReference type="PANTHER" id="PTHR47955:SF19">
    <property type="entry name" value="CYTOCHROME P450 71A9-LIKE ISOFORM X1"/>
    <property type="match status" value="1"/>
</dbReference>
<keyword evidence="3" id="KW-0349">Heme</keyword>
<gene>
    <name evidence="8" type="ORF">PanWU01x14_067280</name>
</gene>
<comment type="caution">
    <text evidence="8">The sequence shown here is derived from an EMBL/GenBank/DDBJ whole genome shotgun (WGS) entry which is preliminary data.</text>
</comment>
<protein>
    <submittedName>
        <fullName evidence="8">Cytochrome P450, E-class, group I</fullName>
    </submittedName>
</protein>
<proteinExistence type="inferred from homology"/>
<keyword evidence="7" id="KW-0503">Monooxygenase</keyword>
<dbReference type="Proteomes" id="UP000237105">
    <property type="component" value="Unassembled WGS sequence"/>
</dbReference>
<keyword evidence="6" id="KW-0408">Iron</keyword>
<dbReference type="PANTHER" id="PTHR47955">
    <property type="entry name" value="CYTOCHROME P450 FAMILY 71 PROTEIN"/>
    <property type="match status" value="1"/>
</dbReference>
<keyword evidence="4" id="KW-0479">Metal-binding</keyword>
<dbReference type="GO" id="GO:0004497">
    <property type="term" value="F:monooxygenase activity"/>
    <property type="evidence" value="ECO:0007669"/>
    <property type="project" value="UniProtKB-KW"/>
</dbReference>
<evidence type="ECO:0000313" key="8">
    <source>
        <dbReference type="EMBL" id="PON72337.1"/>
    </source>
</evidence>
<evidence type="ECO:0000256" key="3">
    <source>
        <dbReference type="ARBA" id="ARBA00022617"/>
    </source>
</evidence>
<dbReference type="InterPro" id="IPR036396">
    <property type="entry name" value="Cyt_P450_sf"/>
</dbReference>
<comment type="similarity">
    <text evidence="2">Belongs to the cytochrome P450 family.</text>
</comment>
<accession>A0A2P5DGE4</accession>
<reference evidence="9" key="1">
    <citation type="submission" date="2016-06" db="EMBL/GenBank/DDBJ databases">
        <title>Parallel loss of symbiosis genes in relatives of nitrogen-fixing non-legume Parasponia.</title>
        <authorList>
            <person name="Van Velzen R."/>
            <person name="Holmer R."/>
            <person name="Bu F."/>
            <person name="Rutten L."/>
            <person name="Van Zeijl A."/>
            <person name="Liu W."/>
            <person name="Santuari L."/>
            <person name="Cao Q."/>
            <person name="Sharma T."/>
            <person name="Shen D."/>
            <person name="Roswanjaya Y."/>
            <person name="Wardhani T."/>
            <person name="Kalhor M.S."/>
            <person name="Jansen J."/>
            <person name="Van den Hoogen J."/>
            <person name="Gungor B."/>
            <person name="Hartog M."/>
            <person name="Hontelez J."/>
            <person name="Verver J."/>
            <person name="Yang W.-C."/>
            <person name="Schijlen E."/>
            <person name="Repin R."/>
            <person name="Schilthuizen M."/>
            <person name="Schranz E."/>
            <person name="Heidstra R."/>
            <person name="Miyata K."/>
            <person name="Fedorova E."/>
            <person name="Kohlen W."/>
            <person name="Bisseling T."/>
            <person name="Smit S."/>
            <person name="Geurts R."/>
        </authorList>
    </citation>
    <scope>NUCLEOTIDE SEQUENCE [LARGE SCALE GENOMIC DNA]</scope>
    <source>
        <strain evidence="9">cv. WU1-14</strain>
    </source>
</reference>